<evidence type="ECO:0000313" key="2">
    <source>
        <dbReference type="Proteomes" id="UP001482620"/>
    </source>
</evidence>
<dbReference type="EMBL" id="JAHRIQ010105622">
    <property type="protein sequence ID" value="MEQ2255589.1"/>
    <property type="molecule type" value="Genomic_DNA"/>
</dbReference>
<dbReference type="Proteomes" id="UP001482620">
    <property type="component" value="Unassembled WGS sequence"/>
</dbReference>
<reference evidence="1 2" key="1">
    <citation type="submission" date="2021-06" db="EMBL/GenBank/DDBJ databases">
        <authorList>
            <person name="Palmer J.M."/>
        </authorList>
    </citation>
    <scope>NUCLEOTIDE SEQUENCE [LARGE SCALE GENOMIC DNA]</scope>
    <source>
        <strain evidence="2">if_2019</strain>
        <tissue evidence="1">Muscle</tissue>
    </source>
</reference>
<evidence type="ECO:0000313" key="1">
    <source>
        <dbReference type="EMBL" id="MEQ2255589.1"/>
    </source>
</evidence>
<proteinExistence type="predicted"/>
<accession>A0ABV0VE80</accession>
<name>A0ABV0VE80_9TELE</name>
<sequence length="115" mass="13600">MGNLKNKSIALCMFYLLHNKRRFQLKDEDHGGFTAKNGTTGPTLNALVREEKMDIYRLVISSHFAFIHRTFQEDIRFSSFMLSCYRFQDRMEDEDDCVLHIGELYMQRVIKAVKQ</sequence>
<keyword evidence="2" id="KW-1185">Reference proteome</keyword>
<organism evidence="1 2">
    <name type="scientific">Ilyodon furcidens</name>
    <name type="common">goldbreast splitfin</name>
    <dbReference type="NCBI Taxonomy" id="33524"/>
    <lineage>
        <taxon>Eukaryota</taxon>
        <taxon>Metazoa</taxon>
        <taxon>Chordata</taxon>
        <taxon>Craniata</taxon>
        <taxon>Vertebrata</taxon>
        <taxon>Euteleostomi</taxon>
        <taxon>Actinopterygii</taxon>
        <taxon>Neopterygii</taxon>
        <taxon>Teleostei</taxon>
        <taxon>Neoteleostei</taxon>
        <taxon>Acanthomorphata</taxon>
        <taxon>Ovalentaria</taxon>
        <taxon>Atherinomorphae</taxon>
        <taxon>Cyprinodontiformes</taxon>
        <taxon>Goodeidae</taxon>
        <taxon>Ilyodon</taxon>
    </lineage>
</organism>
<comment type="caution">
    <text evidence="1">The sequence shown here is derived from an EMBL/GenBank/DDBJ whole genome shotgun (WGS) entry which is preliminary data.</text>
</comment>
<protein>
    <submittedName>
        <fullName evidence="1">Uncharacterized protein</fullName>
    </submittedName>
</protein>
<gene>
    <name evidence="1" type="ORF">ILYODFUR_015427</name>
</gene>